<name>A0A4R2EES1_9BACT</name>
<dbReference type="PANTHER" id="PTHR12526">
    <property type="entry name" value="GLYCOSYLTRANSFERASE"/>
    <property type="match status" value="1"/>
</dbReference>
<dbReference type="Proteomes" id="UP000294830">
    <property type="component" value="Unassembled WGS sequence"/>
</dbReference>
<dbReference type="GO" id="GO:0016740">
    <property type="term" value="F:transferase activity"/>
    <property type="evidence" value="ECO:0007669"/>
    <property type="project" value="UniProtKB-KW"/>
</dbReference>
<accession>A0A4R2EES1</accession>
<evidence type="ECO:0000313" key="1">
    <source>
        <dbReference type="EMBL" id="TCN65626.1"/>
    </source>
</evidence>
<dbReference type="AlphaFoldDB" id="A0A4R2EES1"/>
<keyword evidence="2" id="KW-1185">Reference proteome</keyword>
<organism evidence="1 2">
    <name type="scientific">Acetobacteroides hydrogenigenes</name>
    <dbReference type="NCBI Taxonomy" id="979970"/>
    <lineage>
        <taxon>Bacteria</taxon>
        <taxon>Pseudomonadati</taxon>
        <taxon>Bacteroidota</taxon>
        <taxon>Bacteroidia</taxon>
        <taxon>Bacteroidales</taxon>
        <taxon>Rikenellaceae</taxon>
        <taxon>Acetobacteroides</taxon>
    </lineage>
</organism>
<sequence>MLAIIAFNMTKPLDIVIVGPAHPFRGGIAANNDRLALELMRMGHSVKIYTFSLQYPSFLFPGKTQYTAEPKPAELDIDIAVNSINPLTWINVGLKIRKRRPDILLIRYWLPFMAPCFGSIARIAKSNGHTKVVSVADNIIPHEKRIGDRLLSKFWLGSTHGFVVMSHSVGKDLGTLGYKRPVGFCHHPLFDNFGRIIPKDEAKKLLNLDPSFDYMLFFGLVRDYKGLDWLLEAFADARLQSKKLKLLVAGEFYADPKPYYDQVERLGLKDKVIFYPIFIPDPEVGRYFCAADIVVQPYKHATQSGVTQIGYHFNKPMLVTKVGGLSEIIPDGKVGYVVEPNTPSIADALVDFYERARETEMSDNAQKEKAKYSWSSMANEILRIFDETKKA</sequence>
<proteinExistence type="predicted"/>
<evidence type="ECO:0000313" key="2">
    <source>
        <dbReference type="Proteomes" id="UP000294830"/>
    </source>
</evidence>
<protein>
    <submittedName>
        <fullName evidence="1">Glycosyltransferase involved in cell wall biosynthesis</fullName>
    </submittedName>
</protein>
<dbReference type="EMBL" id="SLWB01000010">
    <property type="protein sequence ID" value="TCN65626.1"/>
    <property type="molecule type" value="Genomic_DNA"/>
</dbReference>
<reference evidence="1 2" key="1">
    <citation type="submission" date="2019-03" db="EMBL/GenBank/DDBJ databases">
        <title>Genomic Encyclopedia of Archaeal and Bacterial Type Strains, Phase II (KMG-II): from individual species to whole genera.</title>
        <authorList>
            <person name="Goeker M."/>
        </authorList>
    </citation>
    <scope>NUCLEOTIDE SEQUENCE [LARGE SCALE GENOMIC DNA]</scope>
    <source>
        <strain evidence="1 2">RL-C</strain>
    </source>
</reference>
<dbReference type="Pfam" id="PF13692">
    <property type="entry name" value="Glyco_trans_1_4"/>
    <property type="match status" value="1"/>
</dbReference>
<gene>
    <name evidence="1" type="ORF">CLV25_11015</name>
</gene>
<dbReference type="Gene3D" id="3.40.50.2000">
    <property type="entry name" value="Glycogen Phosphorylase B"/>
    <property type="match status" value="2"/>
</dbReference>
<keyword evidence="1" id="KW-0808">Transferase</keyword>
<dbReference type="SUPFAM" id="SSF53756">
    <property type="entry name" value="UDP-Glycosyltransferase/glycogen phosphorylase"/>
    <property type="match status" value="1"/>
</dbReference>
<comment type="caution">
    <text evidence="1">The sequence shown here is derived from an EMBL/GenBank/DDBJ whole genome shotgun (WGS) entry which is preliminary data.</text>
</comment>